<dbReference type="AlphaFoldDB" id="A0A1G7LJ23"/>
<dbReference type="InterPro" id="IPR036390">
    <property type="entry name" value="WH_DNA-bd_sf"/>
</dbReference>
<reference evidence="2 3" key="1">
    <citation type="submission" date="2016-10" db="EMBL/GenBank/DDBJ databases">
        <authorList>
            <person name="de Groot N.N."/>
        </authorList>
    </citation>
    <scope>NUCLEOTIDE SEQUENCE [LARGE SCALE GENOMIC DNA]</scope>
    <source>
        <strain evidence="2 3">GAS232</strain>
    </source>
</reference>
<dbReference type="SUPFAM" id="SSF46785">
    <property type="entry name" value="Winged helix' DNA-binding domain"/>
    <property type="match status" value="1"/>
</dbReference>
<dbReference type="Pfam" id="PF03551">
    <property type="entry name" value="PadR"/>
    <property type="match status" value="1"/>
</dbReference>
<evidence type="ECO:0000313" key="2">
    <source>
        <dbReference type="EMBL" id="SDF49532.1"/>
    </source>
</evidence>
<dbReference type="RefSeq" id="WP_083345472.1">
    <property type="nucleotide sequence ID" value="NZ_LT629690.1"/>
</dbReference>
<protein>
    <submittedName>
        <fullName evidence="2">Transcriptional regulator, PadR family</fullName>
    </submittedName>
</protein>
<keyword evidence="3" id="KW-1185">Reference proteome</keyword>
<dbReference type="InterPro" id="IPR036388">
    <property type="entry name" value="WH-like_DNA-bd_sf"/>
</dbReference>
<name>A0A1G7LJ23_9BACT</name>
<accession>A0A1G7LJ23</accession>
<feature type="domain" description="Transcription regulator PadR N-terminal" evidence="1">
    <location>
        <begin position="19"/>
        <end position="93"/>
    </location>
</feature>
<dbReference type="InterPro" id="IPR005149">
    <property type="entry name" value="Tscrpt_reg_PadR_N"/>
</dbReference>
<dbReference type="PANTHER" id="PTHR33169:SF13">
    <property type="entry name" value="PADR-FAMILY TRANSCRIPTIONAL REGULATOR"/>
    <property type="match status" value="1"/>
</dbReference>
<sequence>MAHAENETVTPLPAATLYVLLALASEDRHGYGIIQEVSRLSSATYRVGSGTLYDNLKKLLQQEWVEDYETQESGSGETRRMYRITDEGRRVLAADVTRMKRIVRVANRMLADEGGRA</sequence>
<dbReference type="Proteomes" id="UP000182427">
    <property type="component" value="Chromosome I"/>
</dbReference>
<dbReference type="EMBL" id="LT629690">
    <property type="protein sequence ID" value="SDF49532.1"/>
    <property type="molecule type" value="Genomic_DNA"/>
</dbReference>
<dbReference type="InterPro" id="IPR052509">
    <property type="entry name" value="Metal_resp_DNA-bind_regulator"/>
</dbReference>
<dbReference type="PANTHER" id="PTHR33169">
    <property type="entry name" value="PADR-FAMILY TRANSCRIPTIONAL REGULATOR"/>
    <property type="match status" value="1"/>
</dbReference>
<proteinExistence type="predicted"/>
<gene>
    <name evidence="2" type="ORF">SAMN05444167_2553</name>
</gene>
<dbReference type="OrthoDB" id="9814826at2"/>
<evidence type="ECO:0000259" key="1">
    <source>
        <dbReference type="Pfam" id="PF03551"/>
    </source>
</evidence>
<dbReference type="Gene3D" id="1.10.10.10">
    <property type="entry name" value="Winged helix-like DNA-binding domain superfamily/Winged helix DNA-binding domain"/>
    <property type="match status" value="1"/>
</dbReference>
<evidence type="ECO:0000313" key="3">
    <source>
        <dbReference type="Proteomes" id="UP000182427"/>
    </source>
</evidence>
<organism evidence="2 3">
    <name type="scientific">Terriglobus roseus</name>
    <dbReference type="NCBI Taxonomy" id="392734"/>
    <lineage>
        <taxon>Bacteria</taxon>
        <taxon>Pseudomonadati</taxon>
        <taxon>Acidobacteriota</taxon>
        <taxon>Terriglobia</taxon>
        <taxon>Terriglobales</taxon>
        <taxon>Acidobacteriaceae</taxon>
        <taxon>Terriglobus</taxon>
    </lineage>
</organism>